<name>A0A4R5LMG2_9BURK</name>
<dbReference type="SMART" id="SM00342">
    <property type="entry name" value="HTH_ARAC"/>
    <property type="match status" value="1"/>
</dbReference>
<dbReference type="GO" id="GO:0005829">
    <property type="term" value="C:cytosol"/>
    <property type="evidence" value="ECO:0007669"/>
    <property type="project" value="TreeGrafter"/>
</dbReference>
<feature type="domain" description="HTH araC/xylS-type" evidence="4">
    <location>
        <begin position="239"/>
        <end position="343"/>
    </location>
</feature>
<accession>A0A4R5LMG2</accession>
<dbReference type="InterPro" id="IPR018060">
    <property type="entry name" value="HTH_AraC"/>
</dbReference>
<dbReference type="Gene3D" id="1.10.10.60">
    <property type="entry name" value="Homeodomain-like"/>
    <property type="match status" value="1"/>
</dbReference>
<keyword evidence="1" id="KW-0805">Transcription regulation</keyword>
<dbReference type="Proteomes" id="UP000295606">
    <property type="component" value="Unassembled WGS sequence"/>
</dbReference>
<dbReference type="Pfam" id="PF12833">
    <property type="entry name" value="HTH_18"/>
    <property type="match status" value="1"/>
</dbReference>
<dbReference type="InterPro" id="IPR018062">
    <property type="entry name" value="HTH_AraC-typ_CS"/>
</dbReference>
<dbReference type="Pfam" id="PF12625">
    <property type="entry name" value="Arabinose_bd"/>
    <property type="match status" value="1"/>
</dbReference>
<dbReference type="GO" id="GO:0003700">
    <property type="term" value="F:DNA-binding transcription factor activity"/>
    <property type="evidence" value="ECO:0007669"/>
    <property type="project" value="InterPro"/>
</dbReference>
<dbReference type="PANTHER" id="PTHR47894">
    <property type="entry name" value="HTH-TYPE TRANSCRIPTIONAL REGULATOR GADX"/>
    <property type="match status" value="1"/>
</dbReference>
<evidence type="ECO:0000256" key="3">
    <source>
        <dbReference type="ARBA" id="ARBA00023163"/>
    </source>
</evidence>
<keyword evidence="2" id="KW-0238">DNA-binding</keyword>
<evidence type="ECO:0000256" key="1">
    <source>
        <dbReference type="ARBA" id="ARBA00023015"/>
    </source>
</evidence>
<evidence type="ECO:0000313" key="6">
    <source>
        <dbReference type="Proteomes" id="UP000295606"/>
    </source>
</evidence>
<dbReference type="PROSITE" id="PS00041">
    <property type="entry name" value="HTH_ARAC_FAMILY_1"/>
    <property type="match status" value="1"/>
</dbReference>
<evidence type="ECO:0000313" key="5">
    <source>
        <dbReference type="EMBL" id="TDG11042.1"/>
    </source>
</evidence>
<dbReference type="PROSITE" id="PS01124">
    <property type="entry name" value="HTH_ARAC_FAMILY_2"/>
    <property type="match status" value="1"/>
</dbReference>
<dbReference type="GO" id="GO:0000976">
    <property type="term" value="F:transcription cis-regulatory region binding"/>
    <property type="evidence" value="ECO:0007669"/>
    <property type="project" value="TreeGrafter"/>
</dbReference>
<keyword evidence="3" id="KW-0804">Transcription</keyword>
<sequence length="347" mass="38822">MVSPMTTDQKTVSNVLAQLSLKSAIEHGMAPNDFMRLTGITEAELAHPDGRIPAHKHIAMLNLLEPGYQASERLEIFSSYSFRAPISTLLAIVTNSPTLTKAFDQFLRYRVLIGNVDTVKVKRAGQTFEFEYVLDGAGRSSSSAFYNFLLLVRLAEQYNDDEPFPTQIELTGDSFAPVSQLSHLCGATVKFRQSRNRMLMRTGSADLPYRKYNEITENILCGQADADIRRFVVGHSFSSRIEDFVTKMIREAHAGLPFANPMEEVCGRLGISRSTLHRRLQGEGTNFQAILAHARLEEARRLLPLADYSVAAVSDLLGFSSPSAFSRFFLENSGKSPSRYKFENCRF</sequence>
<proteinExistence type="predicted"/>
<dbReference type="SUPFAM" id="SSF46689">
    <property type="entry name" value="Homeodomain-like"/>
    <property type="match status" value="1"/>
</dbReference>
<comment type="caution">
    <text evidence="5">The sequence shown here is derived from an EMBL/GenBank/DDBJ whole genome shotgun (WGS) entry which is preliminary data.</text>
</comment>
<evidence type="ECO:0000259" key="4">
    <source>
        <dbReference type="PROSITE" id="PS01124"/>
    </source>
</evidence>
<dbReference type="OrthoDB" id="6506763at2"/>
<dbReference type="EMBL" id="SMOD01000001">
    <property type="protein sequence ID" value="TDG11042.1"/>
    <property type="molecule type" value="Genomic_DNA"/>
</dbReference>
<dbReference type="InterPro" id="IPR009057">
    <property type="entry name" value="Homeodomain-like_sf"/>
</dbReference>
<protein>
    <submittedName>
        <fullName evidence="5">AraC family transcriptional regulator</fullName>
    </submittedName>
</protein>
<evidence type="ECO:0000256" key="2">
    <source>
        <dbReference type="ARBA" id="ARBA00023125"/>
    </source>
</evidence>
<dbReference type="PANTHER" id="PTHR47894:SF1">
    <property type="entry name" value="HTH-TYPE TRANSCRIPTIONAL REGULATOR VQSM"/>
    <property type="match status" value="1"/>
</dbReference>
<reference evidence="5 6" key="1">
    <citation type="submission" date="2019-03" db="EMBL/GenBank/DDBJ databases">
        <title>Paraburkholderia sp. isolated from native Mimosa gymnas in Guartela State Park, Brazil.</title>
        <authorList>
            <person name="Paulitsch F."/>
            <person name="Hungria M."/>
            <person name="Delamuta J.R.M."/>
            <person name="Ribeiro R.A."/>
            <person name="Dall'Agnol R."/>
            <person name="Silva J.S.B."/>
        </authorList>
    </citation>
    <scope>NUCLEOTIDE SEQUENCE [LARGE SCALE GENOMIC DNA]</scope>
    <source>
        <strain evidence="5 6">CNPSo 3008</strain>
    </source>
</reference>
<dbReference type="InterPro" id="IPR032687">
    <property type="entry name" value="AraC-type_N"/>
</dbReference>
<dbReference type="AlphaFoldDB" id="A0A4R5LMG2"/>
<gene>
    <name evidence="5" type="ORF">E1N52_01975</name>
</gene>
<organism evidence="5 6">
    <name type="scientific">Paraburkholderia guartelaensis</name>
    <dbReference type="NCBI Taxonomy" id="2546446"/>
    <lineage>
        <taxon>Bacteria</taxon>
        <taxon>Pseudomonadati</taxon>
        <taxon>Pseudomonadota</taxon>
        <taxon>Betaproteobacteria</taxon>
        <taxon>Burkholderiales</taxon>
        <taxon>Burkholderiaceae</taxon>
        <taxon>Paraburkholderia</taxon>
    </lineage>
</organism>